<dbReference type="InterPro" id="IPR024036">
    <property type="entry name" value="tRNA-dHydroUridine_Synthase_C"/>
</dbReference>
<dbReference type="InterPro" id="IPR004652">
    <property type="entry name" value="DusB-like"/>
</dbReference>
<accession>A0A2N5XT11</accession>
<gene>
    <name evidence="16" type="ORF">C0081_09820</name>
</gene>
<keyword evidence="14" id="KW-0547">Nucleotide-binding</keyword>
<dbReference type="PANTHER" id="PTHR45846:SF1">
    <property type="entry name" value="TRNA-DIHYDROURIDINE(47) SYNTHASE [NAD(P)(+)]-LIKE"/>
    <property type="match status" value="1"/>
</dbReference>
<keyword evidence="17" id="KW-1185">Reference proteome</keyword>
<evidence type="ECO:0000256" key="5">
    <source>
        <dbReference type="ARBA" id="ARBA00022643"/>
    </source>
</evidence>
<dbReference type="PIRSF" id="PIRSF006621">
    <property type="entry name" value="Dus"/>
    <property type="match status" value="1"/>
</dbReference>
<dbReference type="Proteomes" id="UP000234881">
    <property type="component" value="Unassembled WGS sequence"/>
</dbReference>
<evidence type="ECO:0000256" key="1">
    <source>
        <dbReference type="ARBA" id="ARBA00001917"/>
    </source>
</evidence>
<evidence type="ECO:0000256" key="11">
    <source>
        <dbReference type="ARBA" id="ARBA00048802"/>
    </source>
</evidence>
<feature type="active site" description="Proton donor" evidence="13">
    <location>
        <position position="111"/>
    </location>
</feature>
<keyword evidence="3" id="KW-0820">tRNA-binding</keyword>
<dbReference type="PANTHER" id="PTHR45846">
    <property type="entry name" value="TRNA-DIHYDROURIDINE(47) SYNTHASE [NAD(P)(+)]-LIKE"/>
    <property type="match status" value="1"/>
</dbReference>
<evidence type="ECO:0000256" key="12">
    <source>
        <dbReference type="PIRNR" id="PIRNR006621"/>
    </source>
</evidence>
<dbReference type="PROSITE" id="PS01136">
    <property type="entry name" value="UPF0034"/>
    <property type="match status" value="1"/>
</dbReference>
<name>A0A2N5XT11_9HYPH</name>
<dbReference type="Gene3D" id="3.20.20.70">
    <property type="entry name" value="Aldolase class I"/>
    <property type="match status" value="1"/>
</dbReference>
<evidence type="ECO:0000256" key="7">
    <source>
        <dbReference type="ARBA" id="ARBA00022857"/>
    </source>
</evidence>
<evidence type="ECO:0000256" key="4">
    <source>
        <dbReference type="ARBA" id="ARBA00022630"/>
    </source>
</evidence>
<organism evidence="16 17">
    <name type="scientific">Cohaesibacter celericrescens</name>
    <dbReference type="NCBI Taxonomy" id="2067669"/>
    <lineage>
        <taxon>Bacteria</taxon>
        <taxon>Pseudomonadati</taxon>
        <taxon>Pseudomonadota</taxon>
        <taxon>Alphaproteobacteria</taxon>
        <taxon>Hyphomicrobiales</taxon>
        <taxon>Cohaesibacteraceae</taxon>
    </lineage>
</organism>
<dbReference type="GO" id="GO:0000049">
    <property type="term" value="F:tRNA binding"/>
    <property type="evidence" value="ECO:0007669"/>
    <property type="project" value="UniProtKB-KW"/>
</dbReference>
<proteinExistence type="inferred from homology"/>
<dbReference type="InterPro" id="IPR018517">
    <property type="entry name" value="tRNA_hU_synthase_CS"/>
</dbReference>
<reference evidence="16 17" key="1">
    <citation type="submission" date="2018-01" db="EMBL/GenBank/DDBJ databases">
        <title>The draft genome sequence of Cohaesibacter sp. H1304.</title>
        <authorList>
            <person name="Wang N.-N."/>
            <person name="Du Z.-J."/>
        </authorList>
    </citation>
    <scope>NUCLEOTIDE SEQUENCE [LARGE SCALE GENOMIC DNA]</scope>
    <source>
        <strain evidence="16 17">H1304</strain>
    </source>
</reference>
<evidence type="ECO:0000256" key="6">
    <source>
        <dbReference type="ARBA" id="ARBA00022694"/>
    </source>
</evidence>
<dbReference type="Gene3D" id="1.10.1200.80">
    <property type="entry name" value="Putative flavin oxidoreducatase, domain 2"/>
    <property type="match status" value="1"/>
</dbReference>
<feature type="binding site" evidence="14">
    <location>
        <position position="180"/>
    </location>
    <ligand>
        <name>FMN</name>
        <dbReference type="ChEBI" id="CHEBI:58210"/>
    </ligand>
</feature>
<dbReference type="AlphaFoldDB" id="A0A2N5XT11"/>
<feature type="binding site" evidence="14">
    <location>
        <position position="81"/>
    </location>
    <ligand>
        <name>FMN</name>
        <dbReference type="ChEBI" id="CHEBI:58210"/>
    </ligand>
</feature>
<dbReference type="GO" id="GO:0050660">
    <property type="term" value="F:flavin adenine dinucleotide binding"/>
    <property type="evidence" value="ECO:0007669"/>
    <property type="project" value="InterPro"/>
</dbReference>
<dbReference type="InterPro" id="IPR001269">
    <property type="entry name" value="DUS_fam"/>
</dbReference>
<evidence type="ECO:0000259" key="15">
    <source>
        <dbReference type="Pfam" id="PF01207"/>
    </source>
</evidence>
<evidence type="ECO:0000256" key="14">
    <source>
        <dbReference type="PIRSR" id="PIRSR006621-2"/>
    </source>
</evidence>
<dbReference type="RefSeq" id="WP_101533612.1">
    <property type="nucleotide sequence ID" value="NZ_PKUQ01000016.1"/>
</dbReference>
<dbReference type="InterPro" id="IPR035587">
    <property type="entry name" value="DUS-like_FMN-bd"/>
</dbReference>
<comment type="function">
    <text evidence="2 12">Catalyzes the synthesis of 5,6-dihydrouridine (D), a modified base found in the D-loop of most tRNAs, via the reduction of the C5-C6 double bond in target uridines.</text>
</comment>
<comment type="catalytic activity">
    <reaction evidence="11">
        <text>a 5,6-dihydrouridine in tRNA + NAD(+) = a uridine in tRNA + NADH + H(+)</text>
        <dbReference type="Rhea" id="RHEA:54452"/>
        <dbReference type="Rhea" id="RHEA-COMP:13339"/>
        <dbReference type="Rhea" id="RHEA-COMP:13887"/>
        <dbReference type="ChEBI" id="CHEBI:15378"/>
        <dbReference type="ChEBI" id="CHEBI:57540"/>
        <dbReference type="ChEBI" id="CHEBI:57945"/>
        <dbReference type="ChEBI" id="CHEBI:65315"/>
        <dbReference type="ChEBI" id="CHEBI:74443"/>
    </reaction>
</comment>
<keyword evidence="6 12" id="KW-0819">tRNA processing</keyword>
<comment type="similarity">
    <text evidence="12">Belongs to the dus family.</text>
</comment>
<dbReference type="NCBIfam" id="TIGR00737">
    <property type="entry name" value="nifR3_yhdG"/>
    <property type="match status" value="1"/>
</dbReference>
<evidence type="ECO:0000256" key="13">
    <source>
        <dbReference type="PIRSR" id="PIRSR006621-1"/>
    </source>
</evidence>
<dbReference type="GO" id="GO:0017150">
    <property type="term" value="F:tRNA dihydrouridine synthase activity"/>
    <property type="evidence" value="ECO:0007669"/>
    <property type="project" value="InterPro"/>
</dbReference>
<keyword evidence="5 12" id="KW-0288">FMN</keyword>
<sequence length="345" mass="37158">MSLSAIHNAAASLSIGAVTVPNGVFLAPMSGITDLPFRELAGQFGAGLVISEMVASKAFAVGKEEMRLRAEGQGMDIHAVQLAGNRADWMAEAARLSEGAGASLIDINMGCPAKKVISGYSGSALMRDLDQAVRLIDAVVDAVSVPVTVKMRLGWDNASLNAAELSSRAEQSGVALVTIHGRTRNQFYKGYADWDAIKAVKDAVSIPVIANGDVLNEEDAQDILSRSGADGVMVGRGAYGRPWLPGHIAHFLACGEKLDHPRGDELLALVIDHYDRMIDYYPEVVGVRCARKHLGWYMDHATEPMQSASSQLARLRKQILTADDPEQVRIALRAYFQFTAERQVA</sequence>
<evidence type="ECO:0000256" key="10">
    <source>
        <dbReference type="ARBA" id="ARBA00048205"/>
    </source>
</evidence>
<feature type="domain" description="DUS-like FMN-binding" evidence="15">
    <location>
        <begin position="26"/>
        <end position="319"/>
    </location>
</feature>
<keyword evidence="4 12" id="KW-0285">Flavoprotein</keyword>
<evidence type="ECO:0000313" key="16">
    <source>
        <dbReference type="EMBL" id="PLW77595.1"/>
    </source>
</evidence>
<dbReference type="EMBL" id="PKUQ01000016">
    <property type="protein sequence ID" value="PLW77595.1"/>
    <property type="molecule type" value="Genomic_DNA"/>
</dbReference>
<keyword evidence="7" id="KW-0521">NADP</keyword>
<dbReference type="SUPFAM" id="SSF51395">
    <property type="entry name" value="FMN-linked oxidoreductases"/>
    <property type="match status" value="1"/>
</dbReference>
<dbReference type="InterPro" id="IPR013785">
    <property type="entry name" value="Aldolase_TIM"/>
</dbReference>
<dbReference type="EC" id="1.3.1.-" evidence="12"/>
<evidence type="ECO:0000256" key="3">
    <source>
        <dbReference type="ARBA" id="ARBA00022555"/>
    </source>
</evidence>
<dbReference type="OrthoDB" id="9764501at2"/>
<keyword evidence="9 12" id="KW-0560">Oxidoreductase</keyword>
<feature type="binding site" evidence="14">
    <location>
        <position position="150"/>
    </location>
    <ligand>
        <name>FMN</name>
        <dbReference type="ChEBI" id="CHEBI:58210"/>
    </ligand>
</feature>
<comment type="catalytic activity">
    <reaction evidence="10">
        <text>a 5,6-dihydrouridine in tRNA + NADP(+) = a uridine in tRNA + NADPH + H(+)</text>
        <dbReference type="Rhea" id="RHEA:23624"/>
        <dbReference type="Rhea" id="RHEA-COMP:13339"/>
        <dbReference type="Rhea" id="RHEA-COMP:13887"/>
        <dbReference type="ChEBI" id="CHEBI:15378"/>
        <dbReference type="ChEBI" id="CHEBI:57783"/>
        <dbReference type="ChEBI" id="CHEBI:58349"/>
        <dbReference type="ChEBI" id="CHEBI:65315"/>
        <dbReference type="ChEBI" id="CHEBI:74443"/>
    </reaction>
</comment>
<comment type="cofactor">
    <cofactor evidence="1 12 14">
        <name>FMN</name>
        <dbReference type="ChEBI" id="CHEBI:58210"/>
    </cofactor>
</comment>
<evidence type="ECO:0000256" key="9">
    <source>
        <dbReference type="ARBA" id="ARBA00023002"/>
    </source>
</evidence>
<keyword evidence="8" id="KW-0694">RNA-binding</keyword>
<dbReference type="CDD" id="cd02801">
    <property type="entry name" value="DUS_like_FMN"/>
    <property type="match status" value="1"/>
</dbReference>
<feature type="binding site" evidence="14">
    <location>
        <begin position="235"/>
        <end position="236"/>
    </location>
    <ligand>
        <name>FMN</name>
        <dbReference type="ChEBI" id="CHEBI:58210"/>
    </ligand>
</feature>
<evidence type="ECO:0000313" key="17">
    <source>
        <dbReference type="Proteomes" id="UP000234881"/>
    </source>
</evidence>
<dbReference type="Pfam" id="PF01207">
    <property type="entry name" value="Dus"/>
    <property type="match status" value="1"/>
</dbReference>
<evidence type="ECO:0000256" key="2">
    <source>
        <dbReference type="ARBA" id="ARBA00002790"/>
    </source>
</evidence>
<protein>
    <recommendedName>
        <fullName evidence="12">tRNA-dihydrouridine synthase</fullName>
        <ecNumber evidence="12">1.3.1.-</ecNumber>
    </recommendedName>
</protein>
<comment type="caution">
    <text evidence="16">The sequence shown here is derived from an EMBL/GenBank/DDBJ whole genome shotgun (WGS) entry which is preliminary data.</text>
</comment>
<evidence type="ECO:0000256" key="8">
    <source>
        <dbReference type="ARBA" id="ARBA00022884"/>
    </source>
</evidence>